<accession>A0A3N7FXZ3</accession>
<evidence type="ECO:0000313" key="3">
    <source>
        <dbReference type="Proteomes" id="UP000006729"/>
    </source>
</evidence>
<evidence type="ECO:0000256" key="1">
    <source>
        <dbReference type="SAM" id="MobiDB-lite"/>
    </source>
</evidence>
<dbReference type="PANTHER" id="PTHR33416:SF18">
    <property type="entry name" value="NUCLEOPORIN-LIKE PROTEIN"/>
    <property type="match status" value="1"/>
</dbReference>
<reference evidence="2 3" key="1">
    <citation type="journal article" date="2006" name="Science">
        <title>The genome of black cottonwood, Populus trichocarpa (Torr. &amp; Gray).</title>
        <authorList>
            <person name="Tuskan G.A."/>
            <person name="Difazio S."/>
            <person name="Jansson S."/>
            <person name="Bohlmann J."/>
            <person name="Grigoriev I."/>
            <person name="Hellsten U."/>
            <person name="Putnam N."/>
            <person name="Ralph S."/>
            <person name="Rombauts S."/>
            <person name="Salamov A."/>
            <person name="Schein J."/>
            <person name="Sterck L."/>
            <person name="Aerts A."/>
            <person name="Bhalerao R.R."/>
            <person name="Bhalerao R.P."/>
            <person name="Blaudez D."/>
            <person name="Boerjan W."/>
            <person name="Brun A."/>
            <person name="Brunner A."/>
            <person name="Busov V."/>
            <person name="Campbell M."/>
            <person name="Carlson J."/>
            <person name="Chalot M."/>
            <person name="Chapman J."/>
            <person name="Chen G.L."/>
            <person name="Cooper D."/>
            <person name="Coutinho P.M."/>
            <person name="Couturier J."/>
            <person name="Covert S."/>
            <person name="Cronk Q."/>
            <person name="Cunningham R."/>
            <person name="Davis J."/>
            <person name="Degroeve S."/>
            <person name="Dejardin A."/>
            <person name="Depamphilis C."/>
            <person name="Detter J."/>
            <person name="Dirks B."/>
            <person name="Dubchak I."/>
            <person name="Duplessis S."/>
            <person name="Ehlting J."/>
            <person name="Ellis B."/>
            <person name="Gendler K."/>
            <person name="Goodstein D."/>
            <person name="Gribskov M."/>
            <person name="Grimwood J."/>
            <person name="Groover A."/>
            <person name="Gunter L."/>
            <person name="Hamberger B."/>
            <person name="Heinze B."/>
            <person name="Helariutta Y."/>
            <person name="Henrissat B."/>
            <person name="Holligan D."/>
            <person name="Holt R."/>
            <person name="Huang W."/>
            <person name="Islam-Faridi N."/>
            <person name="Jones S."/>
            <person name="Jones-Rhoades M."/>
            <person name="Jorgensen R."/>
            <person name="Joshi C."/>
            <person name="Kangasjarvi J."/>
            <person name="Karlsson J."/>
            <person name="Kelleher C."/>
            <person name="Kirkpatrick R."/>
            <person name="Kirst M."/>
            <person name="Kohler A."/>
            <person name="Kalluri U."/>
            <person name="Larimer F."/>
            <person name="Leebens-Mack J."/>
            <person name="Leple J.C."/>
            <person name="Locascio P."/>
            <person name="Lou Y."/>
            <person name="Lucas S."/>
            <person name="Martin F."/>
            <person name="Montanini B."/>
            <person name="Napoli C."/>
            <person name="Nelson D.R."/>
            <person name="Nelson C."/>
            <person name="Nieminen K."/>
            <person name="Nilsson O."/>
            <person name="Pereda V."/>
            <person name="Peter G."/>
            <person name="Philippe R."/>
            <person name="Pilate G."/>
            <person name="Poliakov A."/>
            <person name="Razumovskaya J."/>
            <person name="Richardson P."/>
            <person name="Rinaldi C."/>
            <person name="Ritland K."/>
            <person name="Rouze P."/>
            <person name="Ryaboy D."/>
            <person name="Schmutz J."/>
            <person name="Schrader J."/>
            <person name="Segerman B."/>
            <person name="Shin H."/>
            <person name="Siddiqui A."/>
            <person name="Sterky F."/>
            <person name="Terry A."/>
            <person name="Tsai C.J."/>
            <person name="Uberbacher E."/>
            <person name="Unneberg P."/>
            <person name="Vahala J."/>
            <person name="Wall K."/>
            <person name="Wessler S."/>
            <person name="Yang G."/>
            <person name="Yin T."/>
            <person name="Douglas C."/>
            <person name="Marra M."/>
            <person name="Sandberg G."/>
            <person name="Van de Peer Y."/>
            <person name="Rokhsar D."/>
        </authorList>
    </citation>
    <scope>NUCLEOTIDE SEQUENCE [LARGE SCALE GENOMIC DNA]</scope>
    <source>
        <strain evidence="3">cv. Nisqually</strain>
    </source>
</reference>
<gene>
    <name evidence="2" type="ORF">POPTR_006G068001</name>
</gene>
<feature type="compositionally biased region" description="Polar residues" evidence="1">
    <location>
        <begin position="142"/>
        <end position="158"/>
    </location>
</feature>
<evidence type="ECO:0000313" key="2">
    <source>
        <dbReference type="EMBL" id="RQO91351.1"/>
    </source>
</evidence>
<dbReference type="AlphaFoldDB" id="A0A3N7FXZ3"/>
<proteinExistence type="predicted"/>
<dbReference type="OrthoDB" id="653151at2759"/>
<feature type="region of interest" description="Disordered" evidence="1">
    <location>
        <begin position="98"/>
        <end position="158"/>
    </location>
</feature>
<feature type="compositionally biased region" description="Polar residues" evidence="1">
    <location>
        <begin position="118"/>
        <end position="131"/>
    </location>
</feature>
<dbReference type="Proteomes" id="UP000006729">
    <property type="component" value="Chromosome 6"/>
</dbReference>
<dbReference type="PANTHER" id="PTHR33416">
    <property type="entry name" value="NUCLEAR PORE COMPLEX PROTEIN NUP1"/>
    <property type="match status" value="1"/>
</dbReference>
<name>A0A3N7FXZ3_POPTR</name>
<sequence>MAVHSHPPRKNFHFSFVGPIGKLPDDVGASPIDIARAYMVNRISEVGFGSKSLNAKDEGALIHDNLTAFKPFKPFSPSPSPKSSTCWPGATVQYQHGFMTPQSQRERFGPRIFPRTPYSRTSYSKSKSQLLHLQGDNDRHVNMTSSPFQQSQTPVMDR</sequence>
<protein>
    <submittedName>
        <fullName evidence="2">Uncharacterized protein</fullName>
    </submittedName>
</protein>
<dbReference type="InParanoid" id="A0A3N7FXZ3"/>
<keyword evidence="3" id="KW-1185">Reference proteome</keyword>
<dbReference type="EMBL" id="CM009295">
    <property type="protein sequence ID" value="RQO91351.1"/>
    <property type="molecule type" value="Genomic_DNA"/>
</dbReference>
<organism evidence="2 3">
    <name type="scientific">Populus trichocarpa</name>
    <name type="common">Western balsam poplar</name>
    <name type="synonym">Populus balsamifera subsp. trichocarpa</name>
    <dbReference type="NCBI Taxonomy" id="3694"/>
    <lineage>
        <taxon>Eukaryota</taxon>
        <taxon>Viridiplantae</taxon>
        <taxon>Streptophyta</taxon>
        <taxon>Embryophyta</taxon>
        <taxon>Tracheophyta</taxon>
        <taxon>Spermatophyta</taxon>
        <taxon>Magnoliopsida</taxon>
        <taxon>eudicotyledons</taxon>
        <taxon>Gunneridae</taxon>
        <taxon>Pentapetalae</taxon>
        <taxon>rosids</taxon>
        <taxon>fabids</taxon>
        <taxon>Malpighiales</taxon>
        <taxon>Salicaceae</taxon>
        <taxon>Saliceae</taxon>
        <taxon>Populus</taxon>
    </lineage>
</organism>